<reference evidence="2" key="1">
    <citation type="submission" date="2022-10" db="EMBL/GenBank/DDBJ databases">
        <authorList>
            <person name="Chen Y."/>
            <person name="Dougan E. K."/>
            <person name="Chan C."/>
            <person name="Rhodes N."/>
            <person name="Thang M."/>
        </authorList>
    </citation>
    <scope>NUCLEOTIDE SEQUENCE</scope>
</reference>
<sequence length="224" mass="25950">MERTGGLRLQRLPEVPRIENLRGSSRGSQGRSESNHSWTHDFRDPIRSVNRREDLKLFRNSAKDQLNVGREMAPREVLPAKEEVSLRLLADQPRSLEEFVQQDLDTFWRWCPTPIDGLHRCGLLVKLFDYCGLTRKENKAGDKVRRLNSELHALGVFTTDQVEPNQRVPYEAFVQSRRLREAVQNCSDAKRSWENKRRGCRPPAGQTPLALWVLSIISFEPKVH</sequence>
<evidence type="ECO:0000256" key="1">
    <source>
        <dbReference type="SAM" id="MobiDB-lite"/>
    </source>
</evidence>
<organism evidence="2">
    <name type="scientific">Cladocopium goreaui</name>
    <dbReference type="NCBI Taxonomy" id="2562237"/>
    <lineage>
        <taxon>Eukaryota</taxon>
        <taxon>Sar</taxon>
        <taxon>Alveolata</taxon>
        <taxon>Dinophyceae</taxon>
        <taxon>Suessiales</taxon>
        <taxon>Symbiodiniaceae</taxon>
        <taxon>Cladocopium</taxon>
    </lineage>
</organism>
<dbReference type="EMBL" id="CAMXCT020000386">
    <property type="protein sequence ID" value="CAL1131442.1"/>
    <property type="molecule type" value="Genomic_DNA"/>
</dbReference>
<feature type="region of interest" description="Disordered" evidence="1">
    <location>
        <begin position="1"/>
        <end position="42"/>
    </location>
</feature>
<evidence type="ECO:0000313" key="3">
    <source>
        <dbReference type="EMBL" id="CAL4765379.1"/>
    </source>
</evidence>
<keyword evidence="4" id="KW-1185">Reference proteome</keyword>
<gene>
    <name evidence="2" type="ORF">C1SCF055_LOCUS6155</name>
</gene>
<dbReference type="OrthoDB" id="409947at2759"/>
<accession>A0A9P1FL66</accession>
<evidence type="ECO:0000313" key="4">
    <source>
        <dbReference type="Proteomes" id="UP001152797"/>
    </source>
</evidence>
<name>A0A9P1FL66_9DINO</name>
<dbReference type="EMBL" id="CAMXCT030000386">
    <property type="protein sequence ID" value="CAL4765379.1"/>
    <property type="molecule type" value="Genomic_DNA"/>
</dbReference>
<protein>
    <submittedName>
        <fullName evidence="3">Calcium-binding mitochondrial carrier protein SCaMC-2</fullName>
    </submittedName>
</protein>
<dbReference type="AlphaFoldDB" id="A0A9P1FL66"/>
<comment type="caution">
    <text evidence="2">The sequence shown here is derived from an EMBL/GenBank/DDBJ whole genome shotgun (WGS) entry which is preliminary data.</text>
</comment>
<reference evidence="3 4" key="2">
    <citation type="submission" date="2024-05" db="EMBL/GenBank/DDBJ databases">
        <authorList>
            <person name="Chen Y."/>
            <person name="Shah S."/>
            <person name="Dougan E. K."/>
            <person name="Thang M."/>
            <person name="Chan C."/>
        </authorList>
    </citation>
    <scope>NUCLEOTIDE SEQUENCE [LARGE SCALE GENOMIC DNA]</scope>
</reference>
<dbReference type="Proteomes" id="UP001152797">
    <property type="component" value="Unassembled WGS sequence"/>
</dbReference>
<feature type="compositionally biased region" description="Low complexity" evidence="1">
    <location>
        <begin position="22"/>
        <end position="32"/>
    </location>
</feature>
<proteinExistence type="predicted"/>
<evidence type="ECO:0000313" key="2">
    <source>
        <dbReference type="EMBL" id="CAI3978067.1"/>
    </source>
</evidence>
<dbReference type="EMBL" id="CAMXCT010000386">
    <property type="protein sequence ID" value="CAI3978067.1"/>
    <property type="molecule type" value="Genomic_DNA"/>
</dbReference>